<sequence>MTVNKYLKYFIIAGLLLSLFIPFIVTTHSFFPFITGKNFAFRIITEIIFGVWIILALCDSTYRPKFSWLAVSVGMFVLVIGIADIFSANPYKSFWSNFERMEGYITILHLAAYFLVASCVLNTEKLWTFFLQTSVGASIIMSVYGMLQLAGKLTINQGGVRLDGTLGNASYLAVYMMLNLFIVLFLLVRQRKIVLWRWVYGVAIVSQLYILYHTATRGAILGSLGGVLIAGILLTLFSHIKTHRRIGMVALGVVVLLFALGATLKNTDFVKNQPSLVRLTDISTSEAKSRFLVWGMAWEGFKESPKTMVIGWGQESFNYVFNKYYNPAMYAQEQWFDRTHDIFFDWLVAGGALGLLGYLSILFFALYYIWKQGELDFSLKHWFRRWVQFSKGQEIPHLLEKVVLTGLLFAYVFQNIFVFDNITSYLLFFALLAYLHSISGQPIKKLSKDHFQIEQRTVNSMLVPLVVVATIFVVYIANVTPIRASTSLIDALRPQQAGPATNLDYFKKTLALNSLGNPEVREQLAQATIQVISGQSVDLTLKQQFYDLTRSELLKQVDKTPNDARYYLFLGSFLNRVHNYDEALTALTKAFELSPKKQTIMFELGSTYINKGDNAKALALMKAAFDLDQSFAEARIIYAVALVYAKDFATAEELMQPLAGTAREYDDRLVNAYSATGRLSTVVDLLGKRVEHNPKDSQARFSLAAAYLASGARAKAVGVLRTVVKDFSDQKDKVDQANYYIQEIQAGRNP</sequence>
<evidence type="ECO:0000256" key="3">
    <source>
        <dbReference type="ARBA" id="ARBA00022989"/>
    </source>
</evidence>
<dbReference type="InterPro" id="IPR051533">
    <property type="entry name" value="WaaL-like"/>
</dbReference>
<feature type="transmembrane region" description="Helical" evidence="6">
    <location>
        <begin position="65"/>
        <end position="83"/>
    </location>
</feature>
<keyword evidence="5" id="KW-0802">TPR repeat</keyword>
<dbReference type="Proteomes" id="UP000177565">
    <property type="component" value="Unassembled WGS sequence"/>
</dbReference>
<feature type="transmembrane region" description="Helical" evidence="6">
    <location>
        <begin position="218"/>
        <end position="237"/>
    </location>
</feature>
<keyword evidence="2 6" id="KW-0812">Transmembrane</keyword>
<dbReference type="GO" id="GO:0016020">
    <property type="term" value="C:membrane"/>
    <property type="evidence" value="ECO:0007669"/>
    <property type="project" value="UniProtKB-SubCell"/>
</dbReference>
<comment type="caution">
    <text evidence="8">The sequence shown here is derived from an EMBL/GenBank/DDBJ whole genome shotgun (WGS) entry which is preliminary data.</text>
</comment>
<dbReference type="InterPro" id="IPR011990">
    <property type="entry name" value="TPR-like_helical_dom_sf"/>
</dbReference>
<gene>
    <name evidence="8" type="ORF">A3C06_02985</name>
</gene>
<proteinExistence type="predicted"/>
<evidence type="ECO:0000313" key="8">
    <source>
        <dbReference type="EMBL" id="OHA26516.1"/>
    </source>
</evidence>
<keyword evidence="3 6" id="KW-1133">Transmembrane helix</keyword>
<dbReference type="EMBL" id="MHRQ01000020">
    <property type="protein sequence ID" value="OHA26516.1"/>
    <property type="molecule type" value="Genomic_DNA"/>
</dbReference>
<feature type="transmembrane region" description="Helical" evidence="6">
    <location>
        <begin position="103"/>
        <end position="122"/>
    </location>
</feature>
<keyword evidence="4 6" id="KW-0472">Membrane</keyword>
<name>A0A1G2MRL4_9BACT</name>
<feature type="repeat" description="TPR" evidence="5">
    <location>
        <begin position="564"/>
        <end position="597"/>
    </location>
</feature>
<evidence type="ECO:0000256" key="6">
    <source>
        <dbReference type="SAM" id="Phobius"/>
    </source>
</evidence>
<dbReference type="SUPFAM" id="SSF48452">
    <property type="entry name" value="TPR-like"/>
    <property type="match status" value="1"/>
</dbReference>
<evidence type="ECO:0000313" key="9">
    <source>
        <dbReference type="Proteomes" id="UP000177565"/>
    </source>
</evidence>
<evidence type="ECO:0000259" key="7">
    <source>
        <dbReference type="Pfam" id="PF04932"/>
    </source>
</evidence>
<reference evidence="8 9" key="1">
    <citation type="journal article" date="2016" name="Nat. Commun.">
        <title>Thousands of microbial genomes shed light on interconnected biogeochemical processes in an aquifer system.</title>
        <authorList>
            <person name="Anantharaman K."/>
            <person name="Brown C.T."/>
            <person name="Hug L.A."/>
            <person name="Sharon I."/>
            <person name="Castelle C.J."/>
            <person name="Probst A.J."/>
            <person name="Thomas B.C."/>
            <person name="Singh A."/>
            <person name="Wilkins M.J."/>
            <person name="Karaoz U."/>
            <person name="Brodie E.L."/>
            <person name="Williams K.H."/>
            <person name="Hubbard S.S."/>
            <person name="Banfield J.F."/>
        </authorList>
    </citation>
    <scope>NUCLEOTIDE SEQUENCE [LARGE SCALE GENOMIC DNA]</scope>
</reference>
<dbReference type="AlphaFoldDB" id="A0A1G2MRL4"/>
<feature type="transmembrane region" description="Helical" evidence="6">
    <location>
        <begin position="7"/>
        <end position="27"/>
    </location>
</feature>
<dbReference type="STRING" id="1802312.A3C06_02985"/>
<feature type="domain" description="O-antigen ligase-related" evidence="7">
    <location>
        <begin position="203"/>
        <end position="359"/>
    </location>
</feature>
<feature type="transmembrane region" description="Helical" evidence="6">
    <location>
        <begin position="458"/>
        <end position="477"/>
    </location>
</feature>
<feature type="transmembrane region" description="Helical" evidence="6">
    <location>
        <begin position="422"/>
        <end position="438"/>
    </location>
</feature>
<evidence type="ECO:0000256" key="2">
    <source>
        <dbReference type="ARBA" id="ARBA00022692"/>
    </source>
</evidence>
<evidence type="ECO:0000256" key="1">
    <source>
        <dbReference type="ARBA" id="ARBA00004141"/>
    </source>
</evidence>
<feature type="transmembrane region" description="Helical" evidence="6">
    <location>
        <begin position="246"/>
        <end position="264"/>
    </location>
</feature>
<dbReference type="Pfam" id="PF04932">
    <property type="entry name" value="Wzy_C"/>
    <property type="match status" value="1"/>
</dbReference>
<evidence type="ECO:0000256" key="5">
    <source>
        <dbReference type="PROSITE-ProRule" id="PRU00339"/>
    </source>
</evidence>
<accession>A0A1G2MRL4</accession>
<dbReference type="Pfam" id="PF13432">
    <property type="entry name" value="TPR_16"/>
    <property type="match status" value="1"/>
</dbReference>
<dbReference type="InterPro" id="IPR007016">
    <property type="entry name" value="O-antigen_ligase-rel_domated"/>
</dbReference>
<feature type="repeat" description="TPR" evidence="5">
    <location>
        <begin position="598"/>
        <end position="631"/>
    </location>
</feature>
<dbReference type="PROSITE" id="PS50005">
    <property type="entry name" value="TPR"/>
    <property type="match status" value="2"/>
</dbReference>
<dbReference type="InterPro" id="IPR019734">
    <property type="entry name" value="TPR_rpt"/>
</dbReference>
<organism evidence="8 9">
    <name type="scientific">Candidatus Taylorbacteria bacterium RIFCSPHIGHO2_02_FULL_46_13</name>
    <dbReference type="NCBI Taxonomy" id="1802312"/>
    <lineage>
        <taxon>Bacteria</taxon>
        <taxon>Candidatus Tayloriibacteriota</taxon>
    </lineage>
</organism>
<feature type="transmembrane region" description="Helical" evidence="6">
    <location>
        <begin position="129"/>
        <end position="149"/>
    </location>
</feature>
<dbReference type="Gene3D" id="1.25.40.10">
    <property type="entry name" value="Tetratricopeptide repeat domain"/>
    <property type="match status" value="1"/>
</dbReference>
<dbReference type="PANTHER" id="PTHR37422:SF13">
    <property type="entry name" value="LIPOPOLYSACCHARIDE BIOSYNTHESIS PROTEIN PA4999-RELATED"/>
    <property type="match status" value="1"/>
</dbReference>
<feature type="transmembrane region" description="Helical" evidence="6">
    <location>
        <begin position="346"/>
        <end position="370"/>
    </location>
</feature>
<feature type="transmembrane region" description="Helical" evidence="6">
    <location>
        <begin position="169"/>
        <end position="188"/>
    </location>
</feature>
<evidence type="ECO:0000256" key="4">
    <source>
        <dbReference type="ARBA" id="ARBA00023136"/>
    </source>
</evidence>
<protein>
    <recommendedName>
        <fullName evidence="7">O-antigen ligase-related domain-containing protein</fullName>
    </recommendedName>
</protein>
<comment type="subcellular location">
    <subcellularLocation>
        <location evidence="1">Membrane</location>
        <topology evidence="1">Multi-pass membrane protein</topology>
    </subcellularLocation>
</comment>
<dbReference type="PANTHER" id="PTHR37422">
    <property type="entry name" value="TEICHURONIC ACID BIOSYNTHESIS PROTEIN TUAE"/>
    <property type="match status" value="1"/>
</dbReference>
<feature type="transmembrane region" description="Helical" evidence="6">
    <location>
        <begin position="39"/>
        <end position="58"/>
    </location>
</feature>